<proteinExistence type="predicted"/>
<reference evidence="1 2" key="1">
    <citation type="submission" date="2023-04" db="EMBL/GenBank/DDBJ databases">
        <title>Forest soil microbial communities from Buena Vista Peninsula, Colon Province, Panama.</title>
        <authorList>
            <person name="Bouskill N."/>
        </authorList>
    </citation>
    <scope>NUCLEOTIDE SEQUENCE [LARGE SCALE GENOMIC DNA]</scope>
    <source>
        <strain evidence="1 2">CFH S0262</strain>
    </source>
</reference>
<protein>
    <recommendedName>
        <fullName evidence="3">Antitoxin Xre/MbcA/ParS-like toxin-binding domain-containing protein</fullName>
    </recommendedName>
</protein>
<dbReference type="RefSeq" id="WP_425334584.1">
    <property type="nucleotide sequence ID" value="NZ_JARXVC010000044.1"/>
</dbReference>
<accession>A0ABT6MLA6</accession>
<dbReference type="EMBL" id="JARXVC010000044">
    <property type="protein sequence ID" value="MDH6285107.1"/>
    <property type="molecule type" value="Genomic_DNA"/>
</dbReference>
<evidence type="ECO:0008006" key="3">
    <source>
        <dbReference type="Google" id="ProtNLM"/>
    </source>
</evidence>
<feature type="non-terminal residue" evidence="1">
    <location>
        <position position="1"/>
    </location>
</feature>
<name>A0ABT6MLA6_9NOCA</name>
<gene>
    <name evidence="1" type="ORF">M2280_006372</name>
</gene>
<keyword evidence="2" id="KW-1185">Reference proteome</keyword>
<evidence type="ECO:0000313" key="2">
    <source>
        <dbReference type="Proteomes" id="UP001160334"/>
    </source>
</evidence>
<comment type="caution">
    <text evidence="1">The sequence shown here is derived from an EMBL/GenBank/DDBJ whole genome shotgun (WGS) entry which is preliminary data.</text>
</comment>
<sequence>EGEMAADLLSTAGAAHDPIDAAATVEVYAAEITAAGAERTVRSNLALLTAALHKVGGRPTFITRRPAAREANRNDDLVAAFTELGVTTLTEQQRLQLAQDLIGSVTGHDDSPRERVRAQGRESILGSFEVLDSMDVSDILAPTSAPTRSVAQKRRKAGELIGLPVGTRPDYRYPAFQFDRAQHRIHPLVKHANRRLDVHNDPYGAASWWLTPTDILDGRSPLEDLEAGDLTEIAIDNILDTARRGM</sequence>
<dbReference type="Proteomes" id="UP001160334">
    <property type="component" value="Unassembled WGS sequence"/>
</dbReference>
<evidence type="ECO:0000313" key="1">
    <source>
        <dbReference type="EMBL" id="MDH6285107.1"/>
    </source>
</evidence>
<organism evidence="1 2">
    <name type="scientific">Prescottella agglutinans</name>
    <dbReference type="NCBI Taxonomy" id="1644129"/>
    <lineage>
        <taxon>Bacteria</taxon>
        <taxon>Bacillati</taxon>
        <taxon>Actinomycetota</taxon>
        <taxon>Actinomycetes</taxon>
        <taxon>Mycobacteriales</taxon>
        <taxon>Nocardiaceae</taxon>
        <taxon>Prescottella</taxon>
    </lineage>
</organism>